<dbReference type="AlphaFoldDB" id="A0A6A4WRB6"/>
<comment type="caution">
    <text evidence="2">The sequence shown here is derived from an EMBL/GenBank/DDBJ whole genome shotgun (WGS) entry which is preliminary data.</text>
</comment>
<gene>
    <name evidence="2" type="ORF">FJT64_019091</name>
</gene>
<dbReference type="Proteomes" id="UP000440578">
    <property type="component" value="Unassembled WGS sequence"/>
</dbReference>
<accession>A0A6A4WRB6</accession>
<feature type="transmembrane region" description="Helical" evidence="1">
    <location>
        <begin position="95"/>
        <end position="115"/>
    </location>
</feature>
<keyword evidence="1" id="KW-1133">Transmembrane helix</keyword>
<keyword evidence="3" id="KW-1185">Reference proteome</keyword>
<keyword evidence="1" id="KW-0472">Membrane</keyword>
<evidence type="ECO:0008006" key="4">
    <source>
        <dbReference type="Google" id="ProtNLM"/>
    </source>
</evidence>
<feature type="transmembrane region" description="Helical" evidence="1">
    <location>
        <begin position="20"/>
        <end position="42"/>
    </location>
</feature>
<organism evidence="2 3">
    <name type="scientific">Amphibalanus amphitrite</name>
    <name type="common">Striped barnacle</name>
    <name type="synonym">Balanus amphitrite</name>
    <dbReference type="NCBI Taxonomy" id="1232801"/>
    <lineage>
        <taxon>Eukaryota</taxon>
        <taxon>Metazoa</taxon>
        <taxon>Ecdysozoa</taxon>
        <taxon>Arthropoda</taxon>
        <taxon>Crustacea</taxon>
        <taxon>Multicrustacea</taxon>
        <taxon>Cirripedia</taxon>
        <taxon>Thoracica</taxon>
        <taxon>Thoracicalcarea</taxon>
        <taxon>Balanomorpha</taxon>
        <taxon>Balanoidea</taxon>
        <taxon>Balanidae</taxon>
        <taxon>Amphibalaninae</taxon>
        <taxon>Amphibalanus</taxon>
    </lineage>
</organism>
<feature type="transmembrane region" description="Helical" evidence="1">
    <location>
        <begin position="253"/>
        <end position="276"/>
    </location>
</feature>
<name>A0A6A4WRB6_AMPAM</name>
<sequence length="310" mass="34365">MLSNSSGPAEPHGALPAGYQLGFLLLAAVAAVPPVCVARDIVAGRRGLSPVDEILLVRQIIIAVWKPLTNVLVLVRDRLPESVPPAVLHPLCFGHGVSIVTGVGLVSIANFLLSFSRIQQLLASRLSRPLACLTEHRIRWQNRALMAASLIIFVSMPLCADMQPSAYFWCMDGSEPKRPPMLLLLSINSGVNCVNFCFSIYLWRVSSGLPDTPRPRNYIPANCWAQLCFVIIVAKTLLVPLNTDNFGASQKVYLNHVFFTVLYGLLDPCLLLFMAARWRQQVRDCRLHNAQTRQTRKTNAVVPIIRLHLI</sequence>
<feature type="transmembrane region" description="Helical" evidence="1">
    <location>
        <begin position="144"/>
        <end position="169"/>
    </location>
</feature>
<reference evidence="2 3" key="1">
    <citation type="submission" date="2019-07" db="EMBL/GenBank/DDBJ databases">
        <title>Draft genome assembly of a fouling barnacle, Amphibalanus amphitrite (Darwin, 1854): The first reference genome for Thecostraca.</title>
        <authorList>
            <person name="Kim W."/>
        </authorList>
    </citation>
    <scope>NUCLEOTIDE SEQUENCE [LARGE SCALE GENOMIC DNA]</scope>
    <source>
        <strain evidence="2">SNU_AA5</strain>
        <tissue evidence="2">Soma without cirri and trophi</tissue>
    </source>
</reference>
<dbReference type="EMBL" id="VIIS01000371">
    <property type="protein sequence ID" value="KAF0309837.1"/>
    <property type="molecule type" value="Genomic_DNA"/>
</dbReference>
<feature type="transmembrane region" description="Helical" evidence="1">
    <location>
        <begin position="181"/>
        <end position="203"/>
    </location>
</feature>
<evidence type="ECO:0000256" key="1">
    <source>
        <dbReference type="SAM" id="Phobius"/>
    </source>
</evidence>
<protein>
    <recommendedName>
        <fullName evidence="4">G-protein coupled receptors family 1 profile domain-containing protein</fullName>
    </recommendedName>
</protein>
<evidence type="ECO:0000313" key="2">
    <source>
        <dbReference type="EMBL" id="KAF0309837.1"/>
    </source>
</evidence>
<feature type="transmembrane region" description="Helical" evidence="1">
    <location>
        <begin position="223"/>
        <end position="241"/>
    </location>
</feature>
<feature type="transmembrane region" description="Helical" evidence="1">
    <location>
        <begin position="54"/>
        <end position="75"/>
    </location>
</feature>
<keyword evidence="1" id="KW-0812">Transmembrane</keyword>
<proteinExistence type="predicted"/>
<evidence type="ECO:0000313" key="3">
    <source>
        <dbReference type="Proteomes" id="UP000440578"/>
    </source>
</evidence>